<dbReference type="SMART" id="SM00915">
    <property type="entry name" value="Jacalin"/>
    <property type="match status" value="3"/>
</dbReference>
<dbReference type="Proteomes" id="UP000321393">
    <property type="component" value="Unassembled WGS sequence"/>
</dbReference>
<proteinExistence type="inferred from homology"/>
<feature type="domain" description="Jacalin-type lectin" evidence="3">
    <location>
        <begin position="316"/>
        <end position="459"/>
    </location>
</feature>
<evidence type="ECO:0000259" key="3">
    <source>
        <dbReference type="PROSITE" id="PS51752"/>
    </source>
</evidence>
<reference evidence="6 7" key="1">
    <citation type="submission" date="2019-08" db="EMBL/GenBank/DDBJ databases">
        <title>Draft genome sequences of two oriental melons (Cucumis melo L. var makuwa).</title>
        <authorList>
            <person name="Kwon S.-Y."/>
        </authorList>
    </citation>
    <scope>NUCLEOTIDE SEQUENCE [LARGE SCALE GENOMIC DNA]</scope>
    <source>
        <strain evidence="7">cv. Chang Bougi</strain>
        <strain evidence="6">cv. SW 3</strain>
        <tissue evidence="4">Leaf</tissue>
    </source>
</reference>
<comment type="caution">
    <text evidence="4">The sequence shown here is derived from an EMBL/GenBank/DDBJ whole genome shotgun (WGS) entry which is preliminary data.</text>
</comment>
<dbReference type="InterPro" id="IPR001229">
    <property type="entry name" value="Jacalin-like_lectin_dom"/>
</dbReference>
<evidence type="ECO:0000256" key="2">
    <source>
        <dbReference type="ARBA" id="ARBA00022734"/>
    </source>
</evidence>
<evidence type="ECO:0000313" key="7">
    <source>
        <dbReference type="Proteomes" id="UP000321947"/>
    </source>
</evidence>
<dbReference type="PROSITE" id="PS51752">
    <property type="entry name" value="JACALIN_LECTIN"/>
    <property type="match status" value="3"/>
</dbReference>
<gene>
    <name evidence="5" type="ORF">E5676_scaffold242G00690</name>
    <name evidence="4" type="ORF">E6C27_scaffold93G00460</name>
</gene>
<dbReference type="PANTHER" id="PTHR47293">
    <property type="entry name" value="JACALIN-RELATED LECTIN 3"/>
    <property type="match status" value="1"/>
</dbReference>
<dbReference type="EMBL" id="SSTE01016484">
    <property type="protein sequence ID" value="KAA0041581.1"/>
    <property type="molecule type" value="Genomic_DNA"/>
</dbReference>
<evidence type="ECO:0000256" key="1">
    <source>
        <dbReference type="ARBA" id="ARBA00006568"/>
    </source>
</evidence>
<feature type="domain" description="Jacalin-type lectin" evidence="3">
    <location>
        <begin position="158"/>
        <end position="302"/>
    </location>
</feature>
<dbReference type="GO" id="GO:0005536">
    <property type="term" value="F:D-glucose binding"/>
    <property type="evidence" value="ECO:0007669"/>
    <property type="project" value="UniProtKB-ARBA"/>
</dbReference>
<accession>A0A5A7TIW6</accession>
<dbReference type="InterPro" id="IPR036404">
    <property type="entry name" value="Jacalin-like_lectin_dom_sf"/>
</dbReference>
<dbReference type="OrthoDB" id="4325201at2759"/>
<name>A0A5A7TIW6_CUCMM</name>
<dbReference type="GO" id="GO:0005537">
    <property type="term" value="F:D-mannose binding"/>
    <property type="evidence" value="ECO:0007669"/>
    <property type="project" value="UniProtKB-ARBA"/>
</dbReference>
<dbReference type="InterPro" id="IPR033734">
    <property type="entry name" value="Jacalin-like_lectin_dom_plant"/>
</dbReference>
<dbReference type="FunFam" id="2.100.10.30:FF:000001">
    <property type="entry name" value="Jacalin-related lectin 33"/>
    <property type="match status" value="2"/>
</dbReference>
<dbReference type="EMBL" id="SSTD01006815">
    <property type="protein sequence ID" value="TYK19675.1"/>
    <property type="molecule type" value="Genomic_DNA"/>
</dbReference>
<dbReference type="CDD" id="cd09612">
    <property type="entry name" value="Jacalin"/>
    <property type="match status" value="3"/>
</dbReference>
<sequence>MEDDGSQNPVASITWDDGIYSTIKRFVVYEREWICSIQIEYDENGESIWSPTHGENEGSISEVVLDYPDEYLVSISGYYGSIRNWGIDGTVIRSLTLESNTRFYGPFGIQEGKKFKFPSTGGKIIGFHGISDRYLDAIGVHVQTIQKLGIQPEPPPKHLNMGQYGGKGGDPWEETFETIKRVRIYHGLWIDSFQIQFQEDDEVGTLVWTEIYGGEGGFLAEVVLELDEHFISVQGYYSDIQKWGIDATVIRSLTLETNKRTYGPFGIEDGTKFSFPFQGLKLVGFHGRSGVYLDAIGLYLRPTQIFSCRNGVWPEKFSLGEYGGEGGDPWDENFNTIRKLVINHGQWIDSIQMEYEDENGEVVWSEKHGGNGGSESEVVLDFPDEHLVTIHGYYDNLLYWGFDGTVIRSLTVETNLRNYGPFGVENGTKFSFPCAGVKVVGIHGRSGLYLDAIGLLALPVQD</sequence>
<protein>
    <submittedName>
        <fullName evidence="4">Agglutinin-like</fullName>
    </submittedName>
</protein>
<dbReference type="Gene3D" id="2.100.10.30">
    <property type="entry name" value="Jacalin-like lectin domain"/>
    <property type="match status" value="3"/>
</dbReference>
<evidence type="ECO:0000313" key="6">
    <source>
        <dbReference type="Proteomes" id="UP000321393"/>
    </source>
</evidence>
<keyword evidence="2" id="KW-0430">Lectin</keyword>
<dbReference type="SUPFAM" id="SSF51101">
    <property type="entry name" value="Mannose-binding lectins"/>
    <property type="match status" value="3"/>
</dbReference>
<dbReference type="Proteomes" id="UP000321947">
    <property type="component" value="Unassembled WGS sequence"/>
</dbReference>
<evidence type="ECO:0000313" key="5">
    <source>
        <dbReference type="EMBL" id="TYK19675.1"/>
    </source>
</evidence>
<comment type="similarity">
    <text evidence="1">Belongs to the jacalin lectin family.</text>
</comment>
<dbReference type="AlphaFoldDB" id="A0A5A7TIW6"/>
<organism evidence="4 6">
    <name type="scientific">Cucumis melo var. makuwa</name>
    <name type="common">Oriental melon</name>
    <dbReference type="NCBI Taxonomy" id="1194695"/>
    <lineage>
        <taxon>Eukaryota</taxon>
        <taxon>Viridiplantae</taxon>
        <taxon>Streptophyta</taxon>
        <taxon>Embryophyta</taxon>
        <taxon>Tracheophyta</taxon>
        <taxon>Spermatophyta</taxon>
        <taxon>Magnoliopsida</taxon>
        <taxon>eudicotyledons</taxon>
        <taxon>Gunneridae</taxon>
        <taxon>Pentapetalae</taxon>
        <taxon>rosids</taxon>
        <taxon>fabids</taxon>
        <taxon>Cucurbitales</taxon>
        <taxon>Cucurbitaceae</taxon>
        <taxon>Benincaseae</taxon>
        <taxon>Cucumis</taxon>
    </lineage>
</organism>
<evidence type="ECO:0000313" key="4">
    <source>
        <dbReference type="EMBL" id="KAA0041581.1"/>
    </source>
</evidence>
<dbReference type="Pfam" id="PF01419">
    <property type="entry name" value="Jacalin"/>
    <property type="match status" value="3"/>
</dbReference>
<feature type="domain" description="Jacalin-type lectin" evidence="3">
    <location>
        <begin position="1"/>
        <end position="144"/>
    </location>
</feature>
<dbReference type="PANTHER" id="PTHR47293:SF68">
    <property type="entry name" value="JACALIN-RELATED LECTIN 3"/>
    <property type="match status" value="1"/>
</dbReference>